<dbReference type="CDD" id="cd05399">
    <property type="entry name" value="NT_Rel-Spo_like"/>
    <property type="match status" value="1"/>
</dbReference>
<keyword evidence="3" id="KW-1185">Reference proteome</keyword>
<proteinExistence type="predicted"/>
<dbReference type="InterPro" id="IPR007685">
    <property type="entry name" value="RelA_SpoT"/>
</dbReference>
<dbReference type="GO" id="GO:0015969">
    <property type="term" value="P:guanosine tetraphosphate metabolic process"/>
    <property type="evidence" value="ECO:0007669"/>
    <property type="project" value="InterPro"/>
</dbReference>
<dbReference type="Gene3D" id="3.30.460.10">
    <property type="entry name" value="Beta Polymerase, domain 2"/>
    <property type="match status" value="1"/>
</dbReference>
<dbReference type="SUPFAM" id="SSF81301">
    <property type="entry name" value="Nucleotidyltransferase"/>
    <property type="match status" value="1"/>
</dbReference>
<gene>
    <name evidence="2" type="ORF">DM02DRAFT_142337</name>
</gene>
<dbReference type="Proteomes" id="UP000244855">
    <property type="component" value="Unassembled WGS sequence"/>
</dbReference>
<sequence length="370" mass="42989">MTSEIMRPESPPFKFNQRSQSTWVSQSETPEVIDEFLKIYSQTHYHVLANRAKELIEEELAKPQWRDVHVNVRCRAKESKSLREKLKIRHADPHIGAPYETVDDIWNDIHDLAGVRVILYMPSEDQREKLTQVIQAIWGNDVQPKYHQGAEDRTKPDERARILNTSDRHQRSKKKYRPKHLGYIAVHYRVKMNETQGKKDYYFYNPRDRVEIQVVSALSHAWAEAGHDILYKSYAYGPPTLQEELLLDSLNGIVLSGDLLLEQFHELVMKRTYARFRDSGDFRIFLRELDVLQPQEDGDEMPPEFDAEGVDVLFRFLAHPKIGKNFPVAVRNALKELGFPDNPKLDFVMANGIKPSFEPAKGSTYITSIN</sequence>
<dbReference type="PANTHER" id="PTHR41773">
    <property type="entry name" value="GTP PYROPHOSPHATASE-RELATED"/>
    <property type="match status" value="1"/>
</dbReference>
<dbReference type="AlphaFoldDB" id="A0A2V1E618"/>
<dbReference type="InterPro" id="IPR043519">
    <property type="entry name" value="NT_sf"/>
</dbReference>
<feature type="domain" description="RelA/SpoT" evidence="1">
    <location>
        <begin position="74"/>
        <end position="237"/>
    </location>
</feature>
<dbReference type="Pfam" id="PF04607">
    <property type="entry name" value="RelA_SpoT"/>
    <property type="match status" value="1"/>
</dbReference>
<dbReference type="EMBL" id="KZ805318">
    <property type="protein sequence ID" value="PVI04775.1"/>
    <property type="molecule type" value="Genomic_DNA"/>
</dbReference>
<dbReference type="STRING" id="97972.A0A2V1E618"/>
<protein>
    <recommendedName>
        <fullName evidence="1">RelA/SpoT domain-containing protein</fullName>
    </recommendedName>
</protein>
<accession>A0A2V1E618</accession>
<evidence type="ECO:0000313" key="3">
    <source>
        <dbReference type="Proteomes" id="UP000244855"/>
    </source>
</evidence>
<evidence type="ECO:0000313" key="2">
    <source>
        <dbReference type="EMBL" id="PVI04775.1"/>
    </source>
</evidence>
<evidence type="ECO:0000259" key="1">
    <source>
        <dbReference type="SMART" id="SM00954"/>
    </source>
</evidence>
<name>A0A2V1E618_9PLEO</name>
<dbReference type="OrthoDB" id="4719016at2759"/>
<dbReference type="SMART" id="SM00954">
    <property type="entry name" value="RelA_SpoT"/>
    <property type="match status" value="1"/>
</dbReference>
<organism evidence="2 3">
    <name type="scientific">Periconia macrospinosa</name>
    <dbReference type="NCBI Taxonomy" id="97972"/>
    <lineage>
        <taxon>Eukaryota</taxon>
        <taxon>Fungi</taxon>
        <taxon>Dikarya</taxon>
        <taxon>Ascomycota</taxon>
        <taxon>Pezizomycotina</taxon>
        <taxon>Dothideomycetes</taxon>
        <taxon>Pleosporomycetidae</taxon>
        <taxon>Pleosporales</taxon>
        <taxon>Massarineae</taxon>
        <taxon>Periconiaceae</taxon>
        <taxon>Periconia</taxon>
    </lineage>
</organism>
<dbReference type="PANTHER" id="PTHR41773:SF1">
    <property type="entry name" value="RELA_SPOT DOMAIN-CONTAINING PROTEIN"/>
    <property type="match status" value="1"/>
</dbReference>
<reference evidence="2 3" key="1">
    <citation type="journal article" date="2018" name="Sci. Rep.">
        <title>Comparative genomics provides insights into the lifestyle and reveals functional heterogeneity of dark septate endophytic fungi.</title>
        <authorList>
            <person name="Knapp D.G."/>
            <person name="Nemeth J.B."/>
            <person name="Barry K."/>
            <person name="Hainaut M."/>
            <person name="Henrissat B."/>
            <person name="Johnson J."/>
            <person name="Kuo A."/>
            <person name="Lim J.H.P."/>
            <person name="Lipzen A."/>
            <person name="Nolan M."/>
            <person name="Ohm R.A."/>
            <person name="Tamas L."/>
            <person name="Grigoriev I.V."/>
            <person name="Spatafora J.W."/>
            <person name="Nagy L.G."/>
            <person name="Kovacs G.M."/>
        </authorList>
    </citation>
    <scope>NUCLEOTIDE SEQUENCE [LARGE SCALE GENOMIC DNA]</scope>
    <source>
        <strain evidence="2 3">DSE2036</strain>
    </source>
</reference>